<dbReference type="FunFam" id="3.30.300.30:FF:000008">
    <property type="entry name" value="2,3-dihydroxybenzoate-AMP ligase"/>
    <property type="match status" value="1"/>
</dbReference>
<dbReference type="NCBIfam" id="NF002966">
    <property type="entry name" value="PRK03640.1"/>
    <property type="match status" value="1"/>
</dbReference>
<dbReference type="InterPro" id="IPR042099">
    <property type="entry name" value="ANL_N_sf"/>
</dbReference>
<dbReference type="PANTHER" id="PTHR24096:SF149">
    <property type="entry name" value="AMP-BINDING DOMAIN-CONTAINING PROTEIN-RELATED"/>
    <property type="match status" value="1"/>
</dbReference>
<evidence type="ECO:0000313" key="9">
    <source>
        <dbReference type="Proteomes" id="UP000276770"/>
    </source>
</evidence>
<comment type="pathway">
    <text evidence="5">Quinol/quinone metabolism; menaquinone biosynthesis.</text>
</comment>
<dbReference type="PANTHER" id="PTHR24096">
    <property type="entry name" value="LONG-CHAIN-FATTY-ACID--COA LIGASE"/>
    <property type="match status" value="1"/>
</dbReference>
<dbReference type="Gene3D" id="3.40.50.12780">
    <property type="entry name" value="N-terminal domain of ligase-like"/>
    <property type="match status" value="1"/>
</dbReference>
<comment type="caution">
    <text evidence="8">The sequence shown here is derived from an EMBL/GenBank/DDBJ whole genome shotgun (WGS) entry which is preliminary data.</text>
</comment>
<keyword evidence="3 5" id="KW-0547">Nucleotide-binding</keyword>
<dbReference type="PROSITE" id="PS00455">
    <property type="entry name" value="AMP_BINDING"/>
    <property type="match status" value="1"/>
</dbReference>
<evidence type="ECO:0000256" key="3">
    <source>
        <dbReference type="ARBA" id="ARBA00022741"/>
    </source>
</evidence>
<dbReference type="SUPFAM" id="SSF56801">
    <property type="entry name" value="Acetyl-CoA synthetase-like"/>
    <property type="match status" value="1"/>
</dbReference>
<dbReference type="GO" id="GO:0009234">
    <property type="term" value="P:menaquinone biosynthetic process"/>
    <property type="evidence" value="ECO:0007669"/>
    <property type="project" value="UniProtKB-UniRule"/>
</dbReference>
<dbReference type="UniPathway" id="UPA00079"/>
<dbReference type="CDD" id="cd05912">
    <property type="entry name" value="OSB_CoA_lg"/>
    <property type="match status" value="1"/>
</dbReference>
<dbReference type="InterPro" id="IPR025110">
    <property type="entry name" value="AMP-bd_C"/>
</dbReference>
<protein>
    <recommendedName>
        <fullName evidence="5">2-succinylbenzoate--CoA ligase</fullName>
        <ecNumber evidence="5">6.2.1.26</ecNumber>
    </recommendedName>
    <alternativeName>
        <fullName evidence="5">o-succinylbenzoyl-CoA synthetase</fullName>
        <shortName evidence="5">OSB-CoA synthetase</shortName>
    </alternativeName>
</protein>
<dbReference type="Gene3D" id="3.30.300.30">
    <property type="match status" value="1"/>
</dbReference>
<dbReference type="InterPro" id="IPR010192">
    <property type="entry name" value="MenE"/>
</dbReference>
<evidence type="ECO:0000256" key="4">
    <source>
        <dbReference type="ARBA" id="ARBA00022840"/>
    </source>
</evidence>
<keyword evidence="2 5" id="KW-0436">Ligase</keyword>
<dbReference type="InterPro" id="IPR020845">
    <property type="entry name" value="AMP-binding_CS"/>
</dbReference>
<reference evidence="8 9" key="1">
    <citation type="submission" date="2018-10" db="EMBL/GenBank/DDBJ databases">
        <title>Falsibacillus sp. genome draft.</title>
        <authorList>
            <person name="Shi S."/>
        </authorList>
    </citation>
    <scope>NUCLEOTIDE SEQUENCE [LARGE SCALE GENOMIC DNA]</scope>
    <source>
        <strain evidence="8 9">GY 10110</strain>
    </source>
</reference>
<keyword evidence="4 5" id="KW-0067">ATP-binding</keyword>
<dbReference type="NCBIfam" id="TIGR01923">
    <property type="entry name" value="menE"/>
    <property type="match status" value="1"/>
</dbReference>
<accession>A0A3L7KAY9</accession>
<dbReference type="InterPro" id="IPR000873">
    <property type="entry name" value="AMP-dep_synth/lig_dom"/>
</dbReference>
<dbReference type="EC" id="6.2.1.26" evidence="5"/>
<proteinExistence type="inferred from homology"/>
<feature type="domain" description="AMP-dependent synthetase/ligase" evidence="6">
    <location>
        <begin position="10"/>
        <end position="356"/>
    </location>
</feature>
<dbReference type="Pfam" id="PF13193">
    <property type="entry name" value="AMP-binding_C"/>
    <property type="match status" value="1"/>
</dbReference>
<dbReference type="EMBL" id="RCVZ01000001">
    <property type="protein sequence ID" value="RLQ97842.1"/>
    <property type="molecule type" value="Genomic_DNA"/>
</dbReference>
<keyword evidence="9" id="KW-1185">Reference proteome</keyword>
<dbReference type="Proteomes" id="UP000276770">
    <property type="component" value="Unassembled WGS sequence"/>
</dbReference>
<dbReference type="RefSeq" id="WP_121678534.1">
    <property type="nucleotide sequence ID" value="NZ_RCVZ01000001.1"/>
</dbReference>
<dbReference type="GO" id="GO:0008756">
    <property type="term" value="F:o-succinylbenzoate-CoA ligase activity"/>
    <property type="evidence" value="ECO:0007669"/>
    <property type="project" value="UniProtKB-UniRule"/>
</dbReference>
<organism evidence="8 9">
    <name type="scientific">Falsibacillus albus</name>
    <dbReference type="NCBI Taxonomy" id="2478915"/>
    <lineage>
        <taxon>Bacteria</taxon>
        <taxon>Bacillati</taxon>
        <taxon>Bacillota</taxon>
        <taxon>Bacilli</taxon>
        <taxon>Bacillales</taxon>
        <taxon>Bacillaceae</taxon>
        <taxon>Falsibacillus</taxon>
    </lineage>
</organism>
<evidence type="ECO:0000256" key="5">
    <source>
        <dbReference type="HAMAP-Rule" id="MF_00731"/>
    </source>
</evidence>
<dbReference type="OrthoDB" id="9762242at2"/>
<dbReference type="Pfam" id="PF00501">
    <property type="entry name" value="AMP-binding"/>
    <property type="match status" value="1"/>
</dbReference>
<evidence type="ECO:0000259" key="6">
    <source>
        <dbReference type="Pfam" id="PF00501"/>
    </source>
</evidence>
<evidence type="ECO:0000259" key="7">
    <source>
        <dbReference type="Pfam" id="PF13193"/>
    </source>
</evidence>
<comment type="function">
    <text evidence="5">Converts 2-succinylbenzoate (OSB) to 2-succinylbenzoyl-CoA (OSB-CoA).</text>
</comment>
<evidence type="ECO:0000256" key="1">
    <source>
        <dbReference type="ARBA" id="ARBA00022428"/>
    </source>
</evidence>
<gene>
    <name evidence="5 8" type="primary">menE</name>
    <name evidence="8" type="ORF">D9X91_00140</name>
</gene>
<sequence length="490" mass="54875">MEQRLPNWLKQRAYLTPNRKAVIFQGKSLTFEELYNEAVLTAKKISSLSIREEDTAAILLSNHMDTFITIHALQQLNVRTVFLNLRLTPPELAWQLKDAGVNLLITETQFMSKKDEIHSILPNLHVKTLEEISSSNPDEVSIRDEFSTQDVCSIMYTSGTTGNPKGVLQSYGNHWWSAIGSSLNLGIRDNDVWGCAVPLFHISGLSILMRGVIYGMTVMLYPQFEPNEMNTHLKQGRLTIISVVSAMLQRMLNDLNEERYHPSFRCMLLGGGPAPLPILQACMDQNIPVFQTYGMTETSSQIVTLAPEDSLRKVGSAGKPLFPCQLKIENSDGGQALPMEAGEIIVKGPNVTSGYLKREDANRTSFTDGWFKTGDIGYLDEEGFLFVLDRRSDLIISGGENIYPAEIESVLLSHPSIADAGVKGMHDPDWGEVPFAFVVIKEAVTEMDIIRFCMDRLAKYKVPKKVHFVSELPRNASNKLLRRELPLLIE</sequence>
<comment type="catalytic activity">
    <reaction evidence="5">
        <text>2-succinylbenzoate + ATP + CoA = 2-succinylbenzoyl-CoA + AMP + diphosphate</text>
        <dbReference type="Rhea" id="RHEA:17009"/>
        <dbReference type="ChEBI" id="CHEBI:18325"/>
        <dbReference type="ChEBI" id="CHEBI:30616"/>
        <dbReference type="ChEBI" id="CHEBI:33019"/>
        <dbReference type="ChEBI" id="CHEBI:57287"/>
        <dbReference type="ChEBI" id="CHEBI:57364"/>
        <dbReference type="ChEBI" id="CHEBI:456215"/>
        <dbReference type="EC" id="6.2.1.26"/>
    </reaction>
</comment>
<dbReference type="GO" id="GO:0005524">
    <property type="term" value="F:ATP binding"/>
    <property type="evidence" value="ECO:0007669"/>
    <property type="project" value="UniProtKB-KW"/>
</dbReference>
<evidence type="ECO:0000313" key="8">
    <source>
        <dbReference type="EMBL" id="RLQ97842.1"/>
    </source>
</evidence>
<keyword evidence="1 5" id="KW-0474">Menaquinone biosynthesis</keyword>
<name>A0A3L7KAY9_9BACI</name>
<comment type="similarity">
    <text evidence="5">Belongs to the ATP-dependent AMP-binding enzyme family. MenE subfamily.</text>
</comment>
<comment type="pathway">
    <text evidence="5">Quinol/quinone metabolism; 1,4-dihydroxy-2-naphthoate biosynthesis; 1,4-dihydroxy-2-naphthoate from chorismate: step 5/7.</text>
</comment>
<feature type="domain" description="AMP-binding enzyme C-terminal" evidence="7">
    <location>
        <begin position="406"/>
        <end position="479"/>
    </location>
</feature>
<dbReference type="AlphaFoldDB" id="A0A3L7KAY9"/>
<dbReference type="UniPathway" id="UPA01057">
    <property type="reaction ID" value="UER00166"/>
</dbReference>
<dbReference type="InterPro" id="IPR045851">
    <property type="entry name" value="AMP-bd_C_sf"/>
</dbReference>
<dbReference type="HAMAP" id="MF_00731">
    <property type="entry name" value="MenE"/>
    <property type="match status" value="1"/>
</dbReference>
<evidence type="ECO:0000256" key="2">
    <source>
        <dbReference type="ARBA" id="ARBA00022598"/>
    </source>
</evidence>